<evidence type="ECO:0000313" key="9">
    <source>
        <dbReference type="EMBL" id="MCS0498874.1"/>
    </source>
</evidence>
<keyword evidence="10" id="KW-1185">Reference proteome</keyword>
<dbReference type="InterPro" id="IPR000515">
    <property type="entry name" value="MetI-like"/>
</dbReference>
<evidence type="ECO:0000256" key="4">
    <source>
        <dbReference type="ARBA" id="ARBA00022692"/>
    </source>
</evidence>
<feature type="domain" description="ABC transmembrane type-1" evidence="8">
    <location>
        <begin position="68"/>
        <end position="259"/>
    </location>
</feature>
<keyword evidence="3" id="KW-1003">Cell membrane</keyword>
<feature type="transmembrane region" description="Helical" evidence="7">
    <location>
        <begin position="105"/>
        <end position="124"/>
    </location>
</feature>
<evidence type="ECO:0000256" key="3">
    <source>
        <dbReference type="ARBA" id="ARBA00022475"/>
    </source>
</evidence>
<dbReference type="Gene3D" id="1.10.3720.10">
    <property type="entry name" value="MetI-like"/>
    <property type="match status" value="1"/>
</dbReference>
<dbReference type="PANTHER" id="PTHR43744:SF8">
    <property type="entry name" value="SN-GLYCEROL-3-PHOSPHATE TRANSPORT SYSTEM PERMEASE PROTEIN UGPE"/>
    <property type="match status" value="1"/>
</dbReference>
<dbReference type="Proteomes" id="UP001205337">
    <property type="component" value="Unassembled WGS sequence"/>
</dbReference>
<proteinExistence type="inferred from homology"/>
<dbReference type="Pfam" id="PF00528">
    <property type="entry name" value="BPD_transp_1"/>
    <property type="match status" value="1"/>
</dbReference>
<organism evidence="9 10">
    <name type="scientific">Protaetiibacter mangrovi</name>
    <dbReference type="NCBI Taxonomy" id="2970926"/>
    <lineage>
        <taxon>Bacteria</taxon>
        <taxon>Bacillati</taxon>
        <taxon>Actinomycetota</taxon>
        <taxon>Actinomycetes</taxon>
        <taxon>Micrococcales</taxon>
        <taxon>Microbacteriaceae</taxon>
        <taxon>Protaetiibacter</taxon>
    </lineage>
</organism>
<evidence type="ECO:0000313" key="10">
    <source>
        <dbReference type="Proteomes" id="UP001205337"/>
    </source>
</evidence>
<name>A0ABT1ZDW4_9MICO</name>
<keyword evidence="5 7" id="KW-1133">Transmembrane helix</keyword>
<dbReference type="CDD" id="cd06261">
    <property type="entry name" value="TM_PBP2"/>
    <property type="match status" value="1"/>
</dbReference>
<comment type="subcellular location">
    <subcellularLocation>
        <location evidence="1 7">Cell membrane</location>
        <topology evidence="1 7">Multi-pass membrane protein</topology>
    </subcellularLocation>
</comment>
<reference evidence="9 10" key="1">
    <citation type="submission" date="2022-08" db="EMBL/GenBank/DDBJ databases">
        <authorList>
            <person name="Li F."/>
        </authorList>
    </citation>
    <scope>NUCLEOTIDE SEQUENCE [LARGE SCALE GENOMIC DNA]</scope>
    <source>
        <strain evidence="9 10">10F1B-8-1</strain>
    </source>
</reference>
<feature type="transmembrane region" description="Helical" evidence="7">
    <location>
        <begin position="188"/>
        <end position="205"/>
    </location>
</feature>
<keyword evidence="2 7" id="KW-0813">Transport</keyword>
<comment type="caution">
    <text evidence="9">The sequence shown here is derived from an EMBL/GenBank/DDBJ whole genome shotgun (WGS) entry which is preliminary data.</text>
</comment>
<feature type="transmembrane region" description="Helical" evidence="7">
    <location>
        <begin position="237"/>
        <end position="259"/>
    </location>
</feature>
<evidence type="ECO:0000256" key="2">
    <source>
        <dbReference type="ARBA" id="ARBA00022448"/>
    </source>
</evidence>
<feature type="transmembrane region" description="Helical" evidence="7">
    <location>
        <begin position="12"/>
        <end position="30"/>
    </location>
</feature>
<comment type="similarity">
    <text evidence="7">Belongs to the binding-protein-dependent transport system permease family.</text>
</comment>
<protein>
    <submittedName>
        <fullName evidence="9">Carbohydrate ABC transporter permease</fullName>
    </submittedName>
</protein>
<evidence type="ECO:0000256" key="1">
    <source>
        <dbReference type="ARBA" id="ARBA00004651"/>
    </source>
</evidence>
<feature type="transmembrane region" description="Helical" evidence="7">
    <location>
        <begin position="72"/>
        <end position="93"/>
    </location>
</feature>
<dbReference type="InterPro" id="IPR035906">
    <property type="entry name" value="MetI-like_sf"/>
</dbReference>
<keyword evidence="4 7" id="KW-0812">Transmembrane</keyword>
<keyword evidence="6 7" id="KW-0472">Membrane</keyword>
<dbReference type="PANTHER" id="PTHR43744">
    <property type="entry name" value="ABC TRANSPORTER PERMEASE PROTEIN MG189-RELATED-RELATED"/>
    <property type="match status" value="1"/>
</dbReference>
<feature type="transmembrane region" description="Helical" evidence="7">
    <location>
        <begin position="130"/>
        <end position="155"/>
    </location>
</feature>
<evidence type="ECO:0000259" key="8">
    <source>
        <dbReference type="PROSITE" id="PS50928"/>
    </source>
</evidence>
<dbReference type="RefSeq" id="WP_258797889.1">
    <property type="nucleotide sequence ID" value="NZ_JANTHX010000005.1"/>
</dbReference>
<dbReference type="SUPFAM" id="SSF161098">
    <property type="entry name" value="MetI-like"/>
    <property type="match status" value="1"/>
</dbReference>
<dbReference type="PROSITE" id="PS50928">
    <property type="entry name" value="ABC_TM1"/>
    <property type="match status" value="1"/>
</dbReference>
<dbReference type="EMBL" id="JANTHX010000005">
    <property type="protein sequence ID" value="MCS0498874.1"/>
    <property type="molecule type" value="Genomic_DNA"/>
</dbReference>
<accession>A0ABT1ZDW4</accession>
<gene>
    <name evidence="9" type="ORF">NUH29_04835</name>
</gene>
<evidence type="ECO:0000256" key="6">
    <source>
        <dbReference type="ARBA" id="ARBA00023136"/>
    </source>
</evidence>
<evidence type="ECO:0000256" key="5">
    <source>
        <dbReference type="ARBA" id="ARBA00022989"/>
    </source>
</evidence>
<sequence length="273" mass="29761">MNRYSWRTGTLEGVMIVIALIFMIPVYVLINLSVRQQSDLSSPLAPTANPTLDNFGAAWAQSGLGQAMVNSALITVISVGLLVVLGAACAYGLARATARWSPPAFYLFMIGLLVPFQLGLVPLYRNFAAMGLLGTVVPLVIIYVGLRLPFTLFLYTTFLRQIPAEYEEAASIDGAGTFARFRRVVFPLLRPITGTVIILNGLFVWNDFLTPLLYLSGSVNRTVPLAVYSFVNENTTVWPLVFSALIISVIPVLLAFFVFQKTLIQGFASGVKG</sequence>
<evidence type="ECO:0000256" key="7">
    <source>
        <dbReference type="RuleBase" id="RU363032"/>
    </source>
</evidence>